<feature type="modified residue" description="N6-(pyridoxal phosphate)lysine" evidence="15">
    <location>
        <position position="329"/>
    </location>
</feature>
<dbReference type="InterPro" id="IPR058240">
    <property type="entry name" value="rSAM_sf"/>
</dbReference>
<dbReference type="SUPFAM" id="SSF102114">
    <property type="entry name" value="Radical SAM enzymes"/>
    <property type="match status" value="1"/>
</dbReference>
<dbReference type="PANTHER" id="PTHR30538:SF1">
    <property type="entry name" value="L-LYSINE 2,3-AMINOMUTASE"/>
    <property type="match status" value="1"/>
</dbReference>
<comment type="catalytic activity">
    <reaction evidence="1">
        <text>L-lysine = D-beta-lysine</text>
        <dbReference type="Rhea" id="RHEA:44148"/>
        <dbReference type="ChEBI" id="CHEBI:32551"/>
        <dbReference type="ChEBI" id="CHEBI:84138"/>
    </reaction>
</comment>
<evidence type="ECO:0000256" key="8">
    <source>
        <dbReference type="ARBA" id="ARBA00022723"/>
    </source>
</evidence>
<evidence type="ECO:0000256" key="11">
    <source>
        <dbReference type="ARBA" id="ARBA00023014"/>
    </source>
</evidence>
<accession>A0A2N0WB89</accession>
<protein>
    <recommendedName>
        <fullName evidence="5">L-lysine 2,3-aminomutase</fullName>
    </recommendedName>
    <alternativeName>
        <fullName evidence="13">EF-P post-translational modification enzyme B</fullName>
    </alternativeName>
</protein>
<dbReference type="GO" id="GO:0051539">
    <property type="term" value="F:4 iron, 4 sulfur cluster binding"/>
    <property type="evidence" value="ECO:0007669"/>
    <property type="project" value="UniProtKB-KW"/>
</dbReference>
<dbReference type="PANTHER" id="PTHR30538">
    <property type="entry name" value="LYSINE 2,3-AMINOMUTASE-RELATED"/>
    <property type="match status" value="1"/>
</dbReference>
<dbReference type="InterPro" id="IPR022462">
    <property type="entry name" value="EpmB"/>
</dbReference>
<keyword evidence="7" id="KW-0949">S-adenosyl-L-methionine</keyword>
<keyword evidence="6 14" id="KW-0004">4Fe-4S</keyword>
<evidence type="ECO:0000256" key="2">
    <source>
        <dbReference type="ARBA" id="ARBA00001933"/>
    </source>
</evidence>
<evidence type="ECO:0000313" key="18">
    <source>
        <dbReference type="Proteomes" id="UP000233553"/>
    </source>
</evidence>
<feature type="binding site" evidence="14">
    <location>
        <position position="121"/>
    </location>
    <ligand>
        <name>[4Fe-4S] cluster</name>
        <dbReference type="ChEBI" id="CHEBI:49883"/>
        <note>4Fe-4S-S-AdoMet</note>
    </ligand>
</feature>
<dbReference type="Proteomes" id="UP000233553">
    <property type="component" value="Unassembled WGS sequence"/>
</dbReference>
<organism evidence="17 18">
    <name type="scientific">Acinetobacter proteolyticus</name>
    <dbReference type="NCBI Taxonomy" id="1776741"/>
    <lineage>
        <taxon>Bacteria</taxon>
        <taxon>Pseudomonadati</taxon>
        <taxon>Pseudomonadota</taxon>
        <taxon>Gammaproteobacteria</taxon>
        <taxon>Moraxellales</taxon>
        <taxon>Moraxellaceae</taxon>
        <taxon>Acinetobacter</taxon>
    </lineage>
</organism>
<dbReference type="GO" id="GO:0016853">
    <property type="term" value="F:isomerase activity"/>
    <property type="evidence" value="ECO:0007669"/>
    <property type="project" value="UniProtKB-KW"/>
</dbReference>
<dbReference type="EMBL" id="PISJ01000019">
    <property type="protein sequence ID" value="PKF31778.1"/>
    <property type="molecule type" value="Genomic_DNA"/>
</dbReference>
<evidence type="ECO:0000256" key="5">
    <source>
        <dbReference type="ARBA" id="ARBA00022363"/>
    </source>
</evidence>
<keyword evidence="12" id="KW-0413">Isomerase</keyword>
<dbReference type="NCBIfam" id="TIGR00238">
    <property type="entry name" value="KamA family radical SAM protein"/>
    <property type="match status" value="1"/>
</dbReference>
<dbReference type="InterPro" id="IPR007197">
    <property type="entry name" value="rSAM"/>
</dbReference>
<dbReference type="CDD" id="cd01335">
    <property type="entry name" value="Radical_SAM"/>
    <property type="match status" value="1"/>
</dbReference>
<comment type="cofactor">
    <cofactor evidence="3">
        <name>[4Fe-4S] cluster</name>
        <dbReference type="ChEBI" id="CHEBI:49883"/>
    </cofactor>
</comment>
<evidence type="ECO:0000256" key="4">
    <source>
        <dbReference type="ARBA" id="ARBA00008703"/>
    </source>
</evidence>
<evidence type="ECO:0000256" key="7">
    <source>
        <dbReference type="ARBA" id="ARBA00022691"/>
    </source>
</evidence>
<dbReference type="RefSeq" id="WP_101237163.1">
    <property type="nucleotide sequence ID" value="NZ_PISJ01000019.1"/>
</dbReference>
<dbReference type="GO" id="GO:0046872">
    <property type="term" value="F:metal ion binding"/>
    <property type="evidence" value="ECO:0007669"/>
    <property type="project" value="UniProtKB-KW"/>
</dbReference>
<comment type="similarity">
    <text evidence="4">Belongs to the radical SAM superfamily. KamA family.</text>
</comment>
<gene>
    <name evidence="17" type="primary">epmB</name>
    <name evidence="17" type="ORF">CW311_16155</name>
</gene>
<dbReference type="PIRSF" id="PIRSF004911">
    <property type="entry name" value="DUF160"/>
    <property type="match status" value="1"/>
</dbReference>
<keyword evidence="8 14" id="KW-0479">Metal-binding</keyword>
<reference evidence="17 18" key="1">
    <citation type="submission" date="2017-12" db="EMBL/GenBank/DDBJ databases">
        <title>Draft Genome sequences of multiple microbial strains isolated from spacecraft associated surfaces.</title>
        <authorList>
            <person name="Seuylemezian A."/>
            <person name="Vaishampayan P."/>
            <person name="Venkateswaran K."/>
        </authorList>
    </citation>
    <scope>NUCLEOTIDE SEQUENCE [LARGE SCALE GENOMIC DNA]</scope>
    <source>
        <strain evidence="17 18">2P01AA</strain>
    </source>
</reference>
<keyword evidence="9 15" id="KW-0663">Pyridoxal phosphate</keyword>
<evidence type="ECO:0000256" key="14">
    <source>
        <dbReference type="PIRSR" id="PIRSR004911-1"/>
    </source>
</evidence>
<dbReference type="AlphaFoldDB" id="A0A2N0WB89"/>
<dbReference type="Gene3D" id="3.20.20.70">
    <property type="entry name" value="Aldolase class I"/>
    <property type="match status" value="1"/>
</dbReference>
<name>A0A2N0WB89_9GAMM</name>
<evidence type="ECO:0000256" key="13">
    <source>
        <dbReference type="ARBA" id="ARBA00030756"/>
    </source>
</evidence>
<proteinExistence type="inferred from homology"/>
<evidence type="ECO:0000256" key="12">
    <source>
        <dbReference type="ARBA" id="ARBA00023235"/>
    </source>
</evidence>
<dbReference type="InterPro" id="IPR013785">
    <property type="entry name" value="Aldolase_TIM"/>
</dbReference>
<keyword evidence="10" id="KW-0408">Iron</keyword>
<evidence type="ECO:0000313" key="17">
    <source>
        <dbReference type="EMBL" id="PKF31778.1"/>
    </source>
</evidence>
<evidence type="ECO:0000259" key="16">
    <source>
        <dbReference type="PROSITE" id="PS51918"/>
    </source>
</evidence>
<sequence>MINYLHQEQNWQSQLSDLITDPLELLNLLELSTDQLLSGAILASEQFKLRVPRAFVGKMIVGDPLDPLLLQVLPHHLELEEHPEFVTDPLGEEAANQMAGVLHKYQSRFLLTLTGACAIHCRYCFRRHFPYQENLPKNDDWINIKQYIEQNPQINEVIFSGGDPLTLNNRKISLWLERLASLPQIKILRIHSRVPIVIPNRIDEELISILKNSRLRIVVVVHSNHAAELDDFTCSKLLQLSLHHITVLNQAVLLKGVNDAAETLNDLSLRLFDARVMPYYLHVLDKVKGAQHFDLRSSEIDQIYSDVLASLPGYLVPKLVREIAGEKNKTPLFGVQTF</sequence>
<dbReference type="SFLD" id="SFLDF00314">
    <property type="entry name" value="L-lysine_2_3-aminomutase_(yjeK"/>
    <property type="match status" value="1"/>
</dbReference>
<evidence type="ECO:0000256" key="1">
    <source>
        <dbReference type="ARBA" id="ARBA00001352"/>
    </source>
</evidence>
<dbReference type="PROSITE" id="PS51918">
    <property type="entry name" value="RADICAL_SAM"/>
    <property type="match status" value="1"/>
</dbReference>
<evidence type="ECO:0000256" key="15">
    <source>
        <dbReference type="PIRSR" id="PIRSR603739-50"/>
    </source>
</evidence>
<comment type="caution">
    <text evidence="17">The sequence shown here is derived from an EMBL/GenBank/DDBJ whole genome shotgun (WGS) entry which is preliminary data.</text>
</comment>
<evidence type="ECO:0000256" key="10">
    <source>
        <dbReference type="ARBA" id="ARBA00023004"/>
    </source>
</evidence>
<dbReference type="InterPro" id="IPR003739">
    <property type="entry name" value="Lys_aminomutase/Glu_NH3_mut"/>
</dbReference>
<feature type="domain" description="Radical SAM core" evidence="16">
    <location>
        <begin position="103"/>
        <end position="326"/>
    </location>
</feature>
<feature type="binding site" evidence="14">
    <location>
        <position position="124"/>
    </location>
    <ligand>
        <name>[4Fe-4S] cluster</name>
        <dbReference type="ChEBI" id="CHEBI:49883"/>
        <note>4Fe-4S-S-AdoMet</note>
    </ligand>
</feature>
<dbReference type="SFLD" id="SFLDG01070">
    <property type="entry name" value="PLP-dependent"/>
    <property type="match status" value="1"/>
</dbReference>
<comment type="cofactor">
    <cofactor evidence="2 15">
        <name>pyridoxal 5'-phosphate</name>
        <dbReference type="ChEBI" id="CHEBI:597326"/>
    </cofactor>
</comment>
<dbReference type="Pfam" id="PF04055">
    <property type="entry name" value="Radical_SAM"/>
    <property type="match status" value="1"/>
</dbReference>
<evidence type="ECO:0000256" key="9">
    <source>
        <dbReference type="ARBA" id="ARBA00022898"/>
    </source>
</evidence>
<evidence type="ECO:0000256" key="6">
    <source>
        <dbReference type="ARBA" id="ARBA00022485"/>
    </source>
</evidence>
<feature type="binding site" evidence="14">
    <location>
        <position position="117"/>
    </location>
    <ligand>
        <name>[4Fe-4S] cluster</name>
        <dbReference type="ChEBI" id="CHEBI:49883"/>
        <note>4Fe-4S-S-AdoMet</note>
    </ligand>
</feature>
<dbReference type="SFLD" id="SFLDS00029">
    <property type="entry name" value="Radical_SAM"/>
    <property type="match status" value="1"/>
</dbReference>
<keyword evidence="11 14" id="KW-0411">Iron-sulfur</keyword>
<evidence type="ECO:0000256" key="3">
    <source>
        <dbReference type="ARBA" id="ARBA00001966"/>
    </source>
</evidence>
<dbReference type="NCBIfam" id="TIGR03821">
    <property type="entry name" value="EFP_modif_epmB"/>
    <property type="match status" value="1"/>
</dbReference>